<keyword evidence="4" id="KW-0521">NADP</keyword>
<dbReference type="SUPFAM" id="SSF51735">
    <property type="entry name" value="NAD(P)-binding Rossmann-fold domains"/>
    <property type="match status" value="2"/>
</dbReference>
<protein>
    <submittedName>
        <fullName evidence="13">Polyketide synthase</fullName>
    </submittedName>
</protein>
<evidence type="ECO:0000256" key="9">
    <source>
        <dbReference type="SAM" id="MobiDB-lite"/>
    </source>
</evidence>
<dbReference type="GO" id="GO:0006633">
    <property type="term" value="P:fatty acid biosynthetic process"/>
    <property type="evidence" value="ECO:0007669"/>
    <property type="project" value="InterPro"/>
</dbReference>
<dbReference type="PROSITE" id="PS00606">
    <property type="entry name" value="KS3_1"/>
    <property type="match status" value="1"/>
</dbReference>
<feature type="domain" description="Carrier" evidence="10">
    <location>
        <begin position="2306"/>
        <end position="2387"/>
    </location>
</feature>
<dbReference type="Pfam" id="PF23114">
    <property type="entry name" value="NAD-bd_HRPKS_sdrA"/>
    <property type="match status" value="1"/>
</dbReference>
<evidence type="ECO:0000256" key="3">
    <source>
        <dbReference type="ARBA" id="ARBA00022679"/>
    </source>
</evidence>
<dbReference type="InterPro" id="IPR016036">
    <property type="entry name" value="Malonyl_transacylase_ACP-bd"/>
</dbReference>
<dbReference type="Pfam" id="PF08659">
    <property type="entry name" value="KR"/>
    <property type="match status" value="1"/>
</dbReference>
<name>A0A1P8NTK0_PESMI</name>
<dbReference type="InterPro" id="IPR014031">
    <property type="entry name" value="Ketoacyl_synth_C"/>
</dbReference>
<dbReference type="CDD" id="cd05195">
    <property type="entry name" value="enoyl_red"/>
    <property type="match status" value="1"/>
</dbReference>
<evidence type="ECO:0000256" key="8">
    <source>
        <dbReference type="PROSITE-ProRule" id="PRU01363"/>
    </source>
</evidence>
<dbReference type="Gene3D" id="3.90.180.10">
    <property type="entry name" value="Medium-chain alcohol dehydrogenases, catalytic domain"/>
    <property type="match status" value="1"/>
</dbReference>
<dbReference type="SMART" id="SM00826">
    <property type="entry name" value="PKS_DH"/>
    <property type="match status" value="1"/>
</dbReference>
<dbReference type="InterPro" id="IPR009081">
    <property type="entry name" value="PP-bd_ACP"/>
</dbReference>
<dbReference type="InterPro" id="IPR049551">
    <property type="entry name" value="PKS_DH_C"/>
</dbReference>
<dbReference type="GO" id="GO:0004312">
    <property type="term" value="F:fatty acid synthase activity"/>
    <property type="evidence" value="ECO:0007669"/>
    <property type="project" value="TreeGrafter"/>
</dbReference>
<feature type="compositionally biased region" description="Polar residues" evidence="9">
    <location>
        <begin position="2275"/>
        <end position="2284"/>
    </location>
</feature>
<dbReference type="InterPro" id="IPR013968">
    <property type="entry name" value="PKS_KR"/>
</dbReference>
<keyword evidence="7" id="KW-0012">Acyltransferase</keyword>
<dbReference type="InterPro" id="IPR049552">
    <property type="entry name" value="PKS_DH_N"/>
</dbReference>
<dbReference type="InterPro" id="IPR020806">
    <property type="entry name" value="PKS_PP-bd"/>
</dbReference>
<dbReference type="PROSITE" id="PS52019">
    <property type="entry name" value="PKS_MFAS_DH"/>
    <property type="match status" value="1"/>
</dbReference>
<dbReference type="InterPro" id="IPR032821">
    <property type="entry name" value="PKS_assoc"/>
</dbReference>
<dbReference type="InterPro" id="IPR036291">
    <property type="entry name" value="NAD(P)-bd_dom_sf"/>
</dbReference>
<feature type="region of interest" description="C-terminal hotdog fold" evidence="8">
    <location>
        <begin position="1098"/>
        <end position="1252"/>
    </location>
</feature>
<evidence type="ECO:0000259" key="12">
    <source>
        <dbReference type="PROSITE" id="PS52019"/>
    </source>
</evidence>
<evidence type="ECO:0000313" key="13">
    <source>
        <dbReference type="EMBL" id="APX44004.1"/>
    </source>
</evidence>
<dbReference type="InterPro" id="IPR042104">
    <property type="entry name" value="PKS_dehydratase_sf"/>
</dbReference>
<dbReference type="SUPFAM" id="SSF50129">
    <property type="entry name" value="GroES-like"/>
    <property type="match status" value="1"/>
</dbReference>
<dbReference type="Gene3D" id="3.10.129.110">
    <property type="entry name" value="Polyketide synthase dehydratase"/>
    <property type="match status" value="1"/>
</dbReference>
<dbReference type="PROSITE" id="PS50075">
    <property type="entry name" value="CARRIER"/>
    <property type="match status" value="1"/>
</dbReference>
<dbReference type="SUPFAM" id="SSF53901">
    <property type="entry name" value="Thiolase-like"/>
    <property type="match status" value="1"/>
</dbReference>
<feature type="active site" description="Proton donor; for dehydratase activity" evidence="8">
    <location>
        <position position="1163"/>
    </location>
</feature>
<dbReference type="Gene3D" id="1.10.1200.10">
    <property type="entry name" value="ACP-like"/>
    <property type="match status" value="1"/>
</dbReference>
<dbReference type="InterPro" id="IPR016039">
    <property type="entry name" value="Thiolase-like"/>
</dbReference>
<keyword evidence="3" id="KW-0808">Transferase</keyword>
<dbReference type="Pfam" id="PF00109">
    <property type="entry name" value="ketoacyl-synt"/>
    <property type="match status" value="1"/>
</dbReference>
<keyword evidence="2" id="KW-0597">Phosphoprotein</keyword>
<keyword evidence="1" id="KW-0596">Phosphopantetheine</keyword>
<feature type="domain" description="PKS/mFAS DH" evidence="12">
    <location>
        <begin position="953"/>
        <end position="1252"/>
    </location>
</feature>
<gene>
    <name evidence="13" type="primary">pks33</name>
</gene>
<evidence type="ECO:0000256" key="5">
    <source>
        <dbReference type="ARBA" id="ARBA00023002"/>
    </source>
</evidence>
<dbReference type="Pfam" id="PF21089">
    <property type="entry name" value="PKS_DH_N"/>
    <property type="match status" value="1"/>
</dbReference>
<dbReference type="PROSITE" id="PS52004">
    <property type="entry name" value="KS3_2"/>
    <property type="match status" value="1"/>
</dbReference>
<dbReference type="InterPro" id="IPR049900">
    <property type="entry name" value="PKS_mFAS_DH"/>
</dbReference>
<dbReference type="InterPro" id="IPR001227">
    <property type="entry name" value="Ac_transferase_dom_sf"/>
</dbReference>
<evidence type="ECO:0000256" key="2">
    <source>
        <dbReference type="ARBA" id="ARBA00022553"/>
    </source>
</evidence>
<dbReference type="Pfam" id="PF16197">
    <property type="entry name" value="KAsynt_C_assoc"/>
    <property type="match status" value="1"/>
</dbReference>
<feature type="region of interest" description="N-terminal hotdog fold" evidence="8">
    <location>
        <begin position="953"/>
        <end position="1088"/>
    </location>
</feature>
<dbReference type="GO" id="GO:0044550">
    <property type="term" value="P:secondary metabolite biosynthetic process"/>
    <property type="evidence" value="ECO:0007669"/>
    <property type="project" value="UniProtKB-ARBA"/>
</dbReference>
<dbReference type="Pfam" id="PF00698">
    <property type="entry name" value="Acyl_transf_1"/>
    <property type="match status" value="1"/>
</dbReference>
<dbReference type="GO" id="GO:0008168">
    <property type="term" value="F:methyltransferase activity"/>
    <property type="evidence" value="ECO:0007669"/>
    <property type="project" value="UniProtKB-KW"/>
</dbReference>
<dbReference type="SUPFAM" id="SSF47336">
    <property type="entry name" value="ACP-like"/>
    <property type="match status" value="1"/>
</dbReference>
<evidence type="ECO:0000256" key="6">
    <source>
        <dbReference type="ARBA" id="ARBA00023268"/>
    </source>
</evidence>
<sequence length="2393" mass="261915">MNGLTPQSGPEPMAIVGMGCRMPGSVRSPTDLWNLILSKIIANSDRVPKSRFDIDAYLHPSNERPGSFNVSGGYFIDDDLEAFDPGLFDISHVEALCLDPQQRKLLEVVYEAFESSGTTLEDAAAQKTGCFVGSFTHDFMHMTLKEPDFRHTYNGIGIDSGMLANRISYAFNLDGPSLSINTACSSSLYALDLACKAIAAGQCDSAVVGGVNLILHVDQQMNTARLGVLSPTNQCHTFDEAADGYSRADGIGALYIKPLNAAIKNGDPIRAIIRGTAVGGNGRCKDGITHPSVEGQMETIDLAYNYAHLSPDQTAYVECHGTGTPVGDPIEVEAIHRAMGASESRTSPVFLGSVKPNIGHSEAASSMGTIIKSIMALENDMLPPTAGLERPHPNIKWNDFNIRVITEPTPWPTSMPVRRIGINAFGYGGTNAHAILDNAASLVPPAHLKGWRSVSRPHSSRAVNGHNWPSENEDDYSHLLVFSAHDEPTLRNNLADYAARCRDAPLLDLAYTLGKRRSKFKRRAFAIAKQGSLTSVVQDATATITTAPSDSARIAFVFTGQGAQWPQMGASLMRRYPRVRSTIRRLDRHLSRLAAPPNWTIEDALKQPAESSVVNDAEFAQPLSTAVQIALVDLLTHWGIRPLATIGHSSGEIAAAYGAGRISAEKAITAAYFRGKVVATLQQDGAMLAVGMGANQVTSEYLNREDMTWPGRLVVACHNSPNAVTLSGDAEAIEKLRLVLEEDNIFARVVKTGGKAYHSPHMKDAALSYERFLNEEAPDNDAATECLLQKIPMFSTVKTAQIGHDQMPWSYWADNLSKPVLFEQGVRLMLTEVADINLLIEIGPHGALAGPLREICQTMGKSSSLQYLSTLKRKEHDVDQMLRLAGNLWARNATIDMERVSSIERFASDGEDIVTKRGSLLVDLPPYHWTYSKPCWSESRLSREQRQQHEARHDILGRRVMGTSNLEPMWRNVLRQKDLPWLCQHTIGGEVLVPGAAYLAEAIEALTQINEQSDKPAVIETYTLQDVVISSATVVPDNDDIGTETLFIMQPVDGKVGSQWYQFTASCLSYGAWKETVRGRIGFNIIRNQQPQPFPETPRQDEHIHWLEKLRSVGINLGPAFHHIGTMYTTDESHSASGDMGIVQACGLMEQESRYVLHPTVIDSCMQLFVPTIHQGHLDAARCGTVPTHFGEVTIAVPTPEQLARRCLLQVWTPELTNRAYTSHIQLLADDGTMLVKFTDCRHILYGSAIPRDIRGPMNRDLYMKQDWKLDVDYVQAKEVSLAEMVDILLHKEAGTRSLCMHPSLVPIILAVRPRIVLDVATWSREGRDTLVAQYGDNDNITVLDLSGDSFKESWQDSLKGAYDLVISDTVDQEEELQNIMKVLTPTGHLLIQNGPSWDMKAATTQVLADGSVLAAVSKKPHTNGFNGINHKKSALIVYPDTPTSPLLDHITQELTKEGWDIRHQSLNSIESISRNEDRVIFVDEDADHGTVLAQLRAEHLQGLIHLTESASSMVWITSGGLLTGDWPVVGLTTGAARVIRSEKGSQLDLVTLDFDAETTSLPRVARLAADILGRQHAHSRNGEIEYWVKTDKVHIGRLVPHWHLNREFVSDSGETTLLHPSDGHLAVHGQLHQVTGELTYYHDQREEVEPGQQQPLLEDDDVEVSVKAIGLTPFDGVDDSTYLSHQLAGVVTRIGAKVDATHISPGTRVLGLAFNGQLGTIQRTSFRLVQPLAADCCMNEAATVASSFSTAIYGLEELARVEPGETVAIVDGMGAVGMAAVQMCRIVGANALVITASESTQRALIDNGLVGPSCQVVMLRGDGSLRNQVEKTLAAKTCLDVVLCLNSSQSKSVLEAISTSLSRFARIVSVGPGGNHDMSSISSPLKRGMSWFSFDLHDVVDRPAMKRYAQSDLTTVTVSFTNRISRVIERCGKLYREGRIRIIHPIKVVDPSHIGEVLQSSTTSGDLGRELPVVSYHDEAVFKVLGPSQPPLKLKSDATYLLVGCLGGLGRHVAIRMAEQGAKYLVFLSRSGTDNPAAADTVEVLRAQGVKVLVLRADIRQRDSLSQALTELEQRGDFPPVRGMLNAAGYLNDKLFRNMTVETWQEVVDTKMLGAMNLHHALEPFEPLDFFVMTSSVASALGASGQSNYAAANSFLDTLATHRRARGLAGLSLVLPAIFGIGYIAEHTEIEQSIQSRGMYGIRKKEMLEAFDVALAPQPQLVASSPDDADYYDHIIVGIQPWRYALALQAAEAHAPWDEDPHYNWMGVEIGKQSKSGTDNGAASSSQQQQQNVRVAIQKSASPEAAIETVTAHVARRLARLLMLDETKVLEEASRGSVASHGLDSMIGAEFRNWIFREFGVDVPFQQLLGGSFTISELAAILYNKVVENQKT</sequence>
<dbReference type="InterPro" id="IPR016035">
    <property type="entry name" value="Acyl_Trfase/lysoPLipase"/>
</dbReference>
<dbReference type="InterPro" id="IPR020807">
    <property type="entry name" value="PKS_DH"/>
</dbReference>
<dbReference type="InterPro" id="IPR011032">
    <property type="entry name" value="GroES-like_sf"/>
</dbReference>
<dbReference type="Gene3D" id="3.40.47.10">
    <property type="match status" value="1"/>
</dbReference>
<dbReference type="InterPro" id="IPR050091">
    <property type="entry name" value="PKS_NRPS_Biosynth_Enz"/>
</dbReference>
<dbReference type="SUPFAM" id="SSF55048">
    <property type="entry name" value="Probable ACP-binding domain of malonyl-CoA ACP transacylase"/>
    <property type="match status" value="1"/>
</dbReference>
<dbReference type="PANTHER" id="PTHR43775">
    <property type="entry name" value="FATTY ACID SYNTHASE"/>
    <property type="match status" value="1"/>
</dbReference>
<dbReference type="Gene3D" id="3.40.366.10">
    <property type="entry name" value="Malonyl-Coenzyme A Acyl Carrier Protein, domain 2"/>
    <property type="match status" value="1"/>
</dbReference>
<dbReference type="EMBL" id="KX190815">
    <property type="protein sequence ID" value="APX44004.1"/>
    <property type="molecule type" value="mRNA"/>
</dbReference>
<dbReference type="CDD" id="cd00833">
    <property type="entry name" value="PKS"/>
    <property type="match status" value="1"/>
</dbReference>
<feature type="region of interest" description="Disordered" evidence="9">
    <location>
        <begin position="2275"/>
        <end position="2295"/>
    </location>
</feature>
<dbReference type="SMART" id="SM00822">
    <property type="entry name" value="PKS_KR"/>
    <property type="match status" value="1"/>
</dbReference>
<dbReference type="InterPro" id="IPR014043">
    <property type="entry name" value="Acyl_transferase_dom"/>
</dbReference>
<dbReference type="InterPro" id="IPR020843">
    <property type="entry name" value="ER"/>
</dbReference>
<dbReference type="GO" id="GO:0016491">
    <property type="term" value="F:oxidoreductase activity"/>
    <property type="evidence" value="ECO:0007669"/>
    <property type="project" value="UniProtKB-KW"/>
</dbReference>
<dbReference type="GO" id="GO:0031177">
    <property type="term" value="F:phosphopantetheine binding"/>
    <property type="evidence" value="ECO:0007669"/>
    <property type="project" value="InterPro"/>
</dbReference>
<evidence type="ECO:0000259" key="10">
    <source>
        <dbReference type="PROSITE" id="PS50075"/>
    </source>
</evidence>
<dbReference type="PANTHER" id="PTHR43775:SF50">
    <property type="entry name" value="HIGHLY REDUCING POLYKETIDE SYNTHASE SRDA"/>
    <property type="match status" value="1"/>
</dbReference>
<dbReference type="InterPro" id="IPR057326">
    <property type="entry name" value="KR_dom"/>
</dbReference>
<reference evidence="13" key="1">
    <citation type="submission" date="2016-05" db="EMBL/GenBank/DDBJ databases">
        <authorList>
            <person name="Lavstsen T."/>
            <person name="Jespersen J.S."/>
        </authorList>
    </citation>
    <scope>NUCLEOTIDE SEQUENCE</scope>
    <source>
        <strain evidence="13">NK17</strain>
    </source>
</reference>
<dbReference type="SMART" id="SM00827">
    <property type="entry name" value="PKS_AT"/>
    <property type="match status" value="1"/>
</dbReference>
<organism evidence="13">
    <name type="scientific">Pestalotiopsis microspora</name>
    <dbReference type="NCBI Taxonomy" id="85828"/>
    <lineage>
        <taxon>Eukaryota</taxon>
        <taxon>Fungi</taxon>
        <taxon>Dikarya</taxon>
        <taxon>Ascomycota</taxon>
        <taxon>Pezizomycotina</taxon>
        <taxon>Sordariomycetes</taxon>
        <taxon>Xylariomycetidae</taxon>
        <taxon>Amphisphaeriales</taxon>
        <taxon>Sporocadaceae</taxon>
        <taxon>Pestalotiopsis</taxon>
    </lineage>
</organism>
<keyword evidence="5" id="KW-0560">Oxidoreductase</keyword>
<dbReference type="InterPro" id="IPR020841">
    <property type="entry name" value="PKS_Beta-ketoAc_synthase_dom"/>
</dbReference>
<accession>A0A1P8NTK0</accession>
<dbReference type="InterPro" id="IPR018201">
    <property type="entry name" value="Ketoacyl_synth_AS"/>
</dbReference>
<evidence type="ECO:0000256" key="4">
    <source>
        <dbReference type="ARBA" id="ARBA00022857"/>
    </source>
</evidence>
<dbReference type="Pfam" id="PF14765">
    <property type="entry name" value="PS-DH"/>
    <property type="match status" value="1"/>
</dbReference>
<dbReference type="InterPro" id="IPR014030">
    <property type="entry name" value="Ketoacyl_synth_N"/>
</dbReference>
<dbReference type="SMART" id="SM00825">
    <property type="entry name" value="PKS_KS"/>
    <property type="match status" value="1"/>
</dbReference>
<evidence type="ECO:0000259" key="11">
    <source>
        <dbReference type="PROSITE" id="PS52004"/>
    </source>
</evidence>
<dbReference type="SMART" id="SM00829">
    <property type="entry name" value="PKS_ER"/>
    <property type="match status" value="1"/>
</dbReference>
<dbReference type="Pfam" id="PF02801">
    <property type="entry name" value="Ketoacyl-synt_C"/>
    <property type="match status" value="1"/>
</dbReference>
<dbReference type="GO" id="GO:0032259">
    <property type="term" value="P:methylation"/>
    <property type="evidence" value="ECO:0007669"/>
    <property type="project" value="UniProtKB-KW"/>
</dbReference>
<dbReference type="SMART" id="SM00823">
    <property type="entry name" value="PKS_PP"/>
    <property type="match status" value="1"/>
</dbReference>
<dbReference type="SUPFAM" id="SSF52151">
    <property type="entry name" value="FabD/lysophospholipase-like"/>
    <property type="match status" value="1"/>
</dbReference>
<evidence type="ECO:0000256" key="7">
    <source>
        <dbReference type="ARBA" id="ARBA00023315"/>
    </source>
</evidence>
<proteinExistence type="evidence at transcript level"/>
<dbReference type="InterPro" id="IPR056501">
    <property type="entry name" value="NAD-bd_HRPKS_sdrA"/>
</dbReference>
<dbReference type="InterPro" id="IPR036736">
    <property type="entry name" value="ACP-like_sf"/>
</dbReference>
<feature type="domain" description="Ketosynthase family 3 (KS3)" evidence="11">
    <location>
        <begin position="10"/>
        <end position="438"/>
    </location>
</feature>
<keyword evidence="6" id="KW-0511">Multifunctional enzyme</keyword>
<dbReference type="GO" id="GO:0004315">
    <property type="term" value="F:3-oxoacyl-[acyl-carrier-protein] synthase activity"/>
    <property type="evidence" value="ECO:0007669"/>
    <property type="project" value="InterPro"/>
</dbReference>
<dbReference type="Gene3D" id="3.40.50.720">
    <property type="entry name" value="NAD(P)-binding Rossmann-like Domain"/>
    <property type="match status" value="1"/>
</dbReference>
<evidence type="ECO:0000256" key="1">
    <source>
        <dbReference type="ARBA" id="ARBA00022450"/>
    </source>
</evidence>
<feature type="active site" description="Proton acceptor; for dehydratase activity" evidence="8">
    <location>
        <position position="985"/>
    </location>
</feature>